<reference evidence="3" key="1">
    <citation type="submission" date="2024-06" db="EMBL/GenBank/DDBJ databases">
        <title>Radixoralia hellwigii gen. nov., sp nov., isolated from a root canal in the human oral cavity.</title>
        <authorList>
            <person name="Bartsch S."/>
            <person name="Wittmer A."/>
            <person name="Schulz A.-K."/>
            <person name="Neumann-Schaal M."/>
            <person name="Wolf J."/>
            <person name="Gronow S."/>
            <person name="Tennert C."/>
            <person name="Haecker G."/>
            <person name="Cieplik F."/>
            <person name="Al-Ahmad A."/>
        </authorList>
    </citation>
    <scope>NUCLEOTIDE SEQUENCE [LARGE SCALE GENOMIC DNA]</scope>
    <source>
        <strain evidence="3">Wk13</strain>
    </source>
</reference>
<accession>A0ABV4UFY4</accession>
<organism evidence="2 3">
    <name type="scientific">Dentiradicibacter hellwigii</name>
    <dbReference type="NCBI Taxonomy" id="3149053"/>
    <lineage>
        <taxon>Bacteria</taxon>
        <taxon>Pseudomonadati</taxon>
        <taxon>Pseudomonadota</taxon>
        <taxon>Betaproteobacteria</taxon>
        <taxon>Rhodocyclales</taxon>
        <taxon>Rhodocyclaceae</taxon>
        <taxon>Dentiradicibacter</taxon>
    </lineage>
</organism>
<evidence type="ECO:0000313" key="3">
    <source>
        <dbReference type="Proteomes" id="UP001574673"/>
    </source>
</evidence>
<evidence type="ECO:0000256" key="1">
    <source>
        <dbReference type="SAM" id="MobiDB-lite"/>
    </source>
</evidence>
<dbReference type="Gene3D" id="3.40.50.2000">
    <property type="entry name" value="Glycogen Phosphorylase B"/>
    <property type="match status" value="2"/>
</dbReference>
<dbReference type="RefSeq" id="WP_418891568.1">
    <property type="nucleotide sequence ID" value="NZ_JBEUWX010000002.1"/>
</dbReference>
<sequence>MAQAQTHNAAAGTDPGGRSLAHSVTPPAAHLFVDISAHGFGHLAQAAPILNALQRQRPGLRLTLRSALPEARLKSRIDGAFTHIAAASDFGFAMHNALNIDLPATLRRYRRQHADWARRVDAEARFLDTLRPDLVLTDVAYLPLAGAAHAGIPAWSMCSLNWADLFAHFFVDRGNDDHGQDAAARRKREERCKIHGEILAAYRSAAPFLRLTPAMPMHDFGNTRAIAPVAALGTPRRAELAEKLALAPDERLVLITYGGFDHDLGAARWPHLPGIRWLVPQSWQIRRPDMTALESLLSPDFTFSDLLASADALLAKPGYGTFVEAACNGIPVLYQRRGDWPEQDYLIDWLEKNACCREIAPEMLARGALASSLKALWRDAEETPNRPPRPDGIAEAAQLLSAQLTR</sequence>
<dbReference type="SUPFAM" id="SSF53756">
    <property type="entry name" value="UDP-Glycosyltransferase/glycogen phosphorylase"/>
    <property type="match status" value="1"/>
</dbReference>
<dbReference type="Proteomes" id="UP001574673">
    <property type="component" value="Unassembled WGS sequence"/>
</dbReference>
<dbReference type="InterPro" id="IPR053205">
    <property type="entry name" value="GHMP_kinase_L-arabinokinase"/>
</dbReference>
<feature type="region of interest" description="Disordered" evidence="1">
    <location>
        <begin position="1"/>
        <end position="21"/>
    </location>
</feature>
<evidence type="ECO:0000313" key="2">
    <source>
        <dbReference type="EMBL" id="MFA9950516.1"/>
    </source>
</evidence>
<proteinExistence type="predicted"/>
<name>A0ABV4UFY4_9RHOO</name>
<dbReference type="PANTHER" id="PTHR38134:SF2">
    <property type="entry name" value="GALACTOKINASE"/>
    <property type="match status" value="1"/>
</dbReference>
<dbReference type="EMBL" id="JBEUWX010000002">
    <property type="protein sequence ID" value="MFA9950516.1"/>
    <property type="molecule type" value="Genomic_DNA"/>
</dbReference>
<comment type="caution">
    <text evidence="2">The sequence shown here is derived from an EMBL/GenBank/DDBJ whole genome shotgun (WGS) entry which is preliminary data.</text>
</comment>
<keyword evidence="3" id="KW-1185">Reference proteome</keyword>
<dbReference type="PANTHER" id="PTHR38134">
    <property type="entry name" value="SLR1395 PROTEIN"/>
    <property type="match status" value="1"/>
</dbReference>
<gene>
    <name evidence="2" type="ORF">ABCS64_09345</name>
</gene>
<protein>
    <submittedName>
        <fullName evidence="2">Uncharacterized protein</fullName>
    </submittedName>
</protein>